<dbReference type="SUPFAM" id="SSF52047">
    <property type="entry name" value="RNI-like"/>
    <property type="match status" value="1"/>
</dbReference>
<evidence type="ECO:0000313" key="3">
    <source>
        <dbReference type="Proteomes" id="UP000085678"/>
    </source>
</evidence>
<dbReference type="AlphaFoldDB" id="A0A1S3J0W4"/>
<dbReference type="SUPFAM" id="SSF81383">
    <property type="entry name" value="F-box domain"/>
    <property type="match status" value="1"/>
</dbReference>
<dbReference type="Pfam" id="PF12937">
    <property type="entry name" value="F-box-like"/>
    <property type="match status" value="1"/>
</dbReference>
<feature type="domain" description="F-box" evidence="2">
    <location>
        <begin position="252"/>
        <end position="298"/>
    </location>
</feature>
<dbReference type="PANTHER" id="PTHR16008:SF6">
    <property type="entry name" value="SI:DKEY-12E7.1"/>
    <property type="match status" value="1"/>
</dbReference>
<dbReference type="OrthoDB" id="10024886at2759"/>
<protein>
    <submittedName>
        <fullName evidence="4">Uncharacterized protein LOC106169096</fullName>
    </submittedName>
</protein>
<gene>
    <name evidence="4" type="primary">LOC106169096</name>
</gene>
<dbReference type="RefSeq" id="XP_013403903.1">
    <property type="nucleotide sequence ID" value="XM_013548449.1"/>
</dbReference>
<dbReference type="InterPro" id="IPR032675">
    <property type="entry name" value="LRR_dom_sf"/>
</dbReference>
<feature type="compositionally biased region" description="Polar residues" evidence="1">
    <location>
        <begin position="144"/>
        <end position="161"/>
    </location>
</feature>
<dbReference type="GO" id="GO:0000209">
    <property type="term" value="P:protein polyubiquitination"/>
    <property type="evidence" value="ECO:0007669"/>
    <property type="project" value="TreeGrafter"/>
</dbReference>
<feature type="compositionally biased region" description="Polar residues" evidence="1">
    <location>
        <begin position="89"/>
        <end position="100"/>
    </location>
</feature>
<dbReference type="PROSITE" id="PS50181">
    <property type="entry name" value="FBOX"/>
    <property type="match status" value="1"/>
</dbReference>
<dbReference type="SMART" id="SM00256">
    <property type="entry name" value="FBOX"/>
    <property type="match status" value="1"/>
</dbReference>
<dbReference type="GO" id="GO:0019005">
    <property type="term" value="C:SCF ubiquitin ligase complex"/>
    <property type="evidence" value="ECO:0007669"/>
    <property type="project" value="TreeGrafter"/>
</dbReference>
<dbReference type="GeneID" id="106169096"/>
<dbReference type="InterPro" id="IPR039588">
    <property type="entry name" value="FBXO4"/>
</dbReference>
<name>A0A1S3J0W4_LINAN</name>
<dbReference type="GO" id="GO:0031146">
    <property type="term" value="P:SCF-dependent proteasomal ubiquitin-dependent protein catabolic process"/>
    <property type="evidence" value="ECO:0007669"/>
    <property type="project" value="InterPro"/>
</dbReference>
<feature type="region of interest" description="Disordered" evidence="1">
    <location>
        <begin position="124"/>
        <end position="164"/>
    </location>
</feature>
<dbReference type="Gene3D" id="3.80.10.10">
    <property type="entry name" value="Ribonuclease Inhibitor"/>
    <property type="match status" value="1"/>
</dbReference>
<sequence>MPPRKEPRNKRASVLEKKSRTARKRTASGPCVDDANSDCASNIEEHGTNVEYSESASASQGNAEDDSNNELKEGGNTEGKNLRSKATDTDTTNSSCKVENREISSSLALPVVALKPINNVRTRSQSLLSGNEGGSRRRSSRLSQENVTTPKSATINETETPTHIGPITRSQIKKVSRQVNFDKVTITKRTSQRKRKCSENKVTEVSTPKRKNVWCDECGKRREKIKRRRELRRLISDEDKRRSPRIYAKNFKFPFNFLPVECQMKIFSHLSIFDRARAMAVCRDWHQLIKSPSLWGRLDFAQFYICEHKRDKVRCSRTCRIGDRFTKYVRDICNFAKFLNEVKPAIKQLNFNFDIANEDEPWCVVLVRLLTAANCRELTTVHLDWTHTPSRPQFLDKFCCLFNKVRLQVHQHLFRMHPFGHIFGLLTLRAPNLRHLDIPFDWAHWSVSCLARLTQLETLALRKYVIFRMVEQSQLHTVCSSMPHLQDLTLEIFMPIFHSRTVYEISHPRLQRLDIANSQGFFLKKIDLPQLKYFEVSRKHWEGPLVEVNTFPCLYHLLRESCRDLLYINKEKLERSWKAFVDFDLAMMLYEVCPCGQHAVVWDRPPRAAWPLIL</sequence>
<proteinExistence type="predicted"/>
<dbReference type="InterPro" id="IPR001810">
    <property type="entry name" value="F-box_dom"/>
</dbReference>
<reference evidence="4" key="1">
    <citation type="submission" date="2025-08" db="UniProtKB">
        <authorList>
            <consortium name="RefSeq"/>
        </authorList>
    </citation>
    <scope>IDENTIFICATION</scope>
    <source>
        <tissue evidence="4">Gonads</tissue>
    </source>
</reference>
<dbReference type="PANTHER" id="PTHR16008">
    <property type="entry name" value="F-BOX ONLY PROTEIN 4"/>
    <property type="match status" value="1"/>
</dbReference>
<evidence type="ECO:0000259" key="2">
    <source>
        <dbReference type="PROSITE" id="PS50181"/>
    </source>
</evidence>
<evidence type="ECO:0000313" key="4">
    <source>
        <dbReference type="RefSeq" id="XP_013403903.1"/>
    </source>
</evidence>
<organism evidence="3 4">
    <name type="scientific">Lingula anatina</name>
    <name type="common">Brachiopod</name>
    <name type="synonym">Lingula unguis</name>
    <dbReference type="NCBI Taxonomy" id="7574"/>
    <lineage>
        <taxon>Eukaryota</taxon>
        <taxon>Metazoa</taxon>
        <taxon>Spiralia</taxon>
        <taxon>Lophotrochozoa</taxon>
        <taxon>Brachiopoda</taxon>
        <taxon>Linguliformea</taxon>
        <taxon>Lingulata</taxon>
        <taxon>Lingulida</taxon>
        <taxon>Linguloidea</taxon>
        <taxon>Lingulidae</taxon>
        <taxon>Lingula</taxon>
    </lineage>
</organism>
<dbReference type="CDD" id="cd22138">
    <property type="entry name" value="F-box_unchar"/>
    <property type="match status" value="1"/>
</dbReference>
<evidence type="ECO:0000256" key="1">
    <source>
        <dbReference type="SAM" id="MobiDB-lite"/>
    </source>
</evidence>
<dbReference type="Proteomes" id="UP000085678">
    <property type="component" value="Unplaced"/>
</dbReference>
<accession>A0A1S3J0W4</accession>
<feature type="region of interest" description="Disordered" evidence="1">
    <location>
        <begin position="1"/>
        <end position="100"/>
    </location>
</feature>
<dbReference type="InterPro" id="IPR036047">
    <property type="entry name" value="F-box-like_dom_sf"/>
</dbReference>
<dbReference type="InParanoid" id="A0A1S3J0W4"/>
<keyword evidence="3" id="KW-1185">Reference proteome</keyword>
<dbReference type="KEGG" id="lak:106169096"/>
<feature type="compositionally biased region" description="Polar residues" evidence="1">
    <location>
        <begin position="50"/>
        <end position="62"/>
    </location>
</feature>